<protein>
    <submittedName>
        <fullName evidence="3">Armadillo repeat containing 2</fullName>
    </submittedName>
</protein>
<dbReference type="Proteomes" id="UP000002279">
    <property type="component" value="Unplaced"/>
</dbReference>
<dbReference type="GO" id="GO:0007288">
    <property type="term" value="P:sperm axoneme assembly"/>
    <property type="evidence" value="ECO:0000318"/>
    <property type="project" value="GO_Central"/>
</dbReference>
<dbReference type="InParanoid" id="F6XNS6"/>
<dbReference type="InterPro" id="IPR000225">
    <property type="entry name" value="Armadillo"/>
</dbReference>
<evidence type="ECO:0000256" key="1">
    <source>
        <dbReference type="SAM" id="MobiDB-lite"/>
    </source>
</evidence>
<reference evidence="3" key="1">
    <citation type="submission" date="2025-08" db="UniProtKB">
        <authorList>
            <consortium name="Ensembl"/>
        </authorList>
    </citation>
    <scope>IDENTIFICATION</scope>
    <source>
        <strain evidence="3">Glennie</strain>
    </source>
</reference>
<dbReference type="HOGENOM" id="CLU_007173_0_0_1"/>
<dbReference type="InterPro" id="IPR011989">
    <property type="entry name" value="ARM-like"/>
</dbReference>
<dbReference type="Ensembl" id="ENSOANT00000001191.3">
    <property type="protein sequence ID" value="ENSOANP00000001190.3"/>
    <property type="gene ID" value="ENSOANG00000000766.4"/>
</dbReference>
<evidence type="ECO:0000256" key="2">
    <source>
        <dbReference type="SAM" id="SignalP"/>
    </source>
</evidence>
<feature type="compositionally biased region" description="Basic and acidic residues" evidence="1">
    <location>
        <begin position="335"/>
        <end position="348"/>
    </location>
</feature>
<reference evidence="3" key="2">
    <citation type="submission" date="2025-09" db="UniProtKB">
        <authorList>
            <consortium name="Ensembl"/>
        </authorList>
    </citation>
    <scope>IDENTIFICATION</scope>
    <source>
        <strain evidence="3">Glennie</strain>
    </source>
</reference>
<dbReference type="GO" id="GO:0006997">
    <property type="term" value="P:nucleus organization"/>
    <property type="evidence" value="ECO:0007669"/>
    <property type="project" value="Ensembl"/>
</dbReference>
<dbReference type="InterPro" id="IPR038905">
    <property type="entry name" value="ARMC2"/>
</dbReference>
<feature type="signal peptide" evidence="2">
    <location>
        <begin position="1"/>
        <end position="24"/>
    </location>
</feature>
<evidence type="ECO:0000313" key="3">
    <source>
        <dbReference type="Ensembl" id="ENSOANP00000001190.3"/>
    </source>
</evidence>
<dbReference type="SUPFAM" id="SSF48371">
    <property type="entry name" value="ARM repeat"/>
    <property type="match status" value="1"/>
</dbReference>
<dbReference type="AlphaFoldDB" id="F6XNS6"/>
<dbReference type="InterPro" id="IPR016024">
    <property type="entry name" value="ARM-type_fold"/>
</dbReference>
<dbReference type="GeneTree" id="ENSGT00390000000663"/>
<dbReference type="PANTHER" id="PTHR21356">
    <property type="entry name" value="ARMADILLO REPEAT CONTAINING 2"/>
    <property type="match status" value="1"/>
</dbReference>
<dbReference type="PANTHER" id="PTHR21356:SF1">
    <property type="entry name" value="ARMADILLO REPEAT-CONTAINING PROTEIN 2"/>
    <property type="match status" value="1"/>
</dbReference>
<dbReference type="OMA" id="EACIYAY"/>
<proteinExistence type="predicted"/>
<dbReference type="STRING" id="9258.ENSOANP00000001190"/>
<dbReference type="GO" id="GO:0044782">
    <property type="term" value="P:cilium organization"/>
    <property type="evidence" value="ECO:0000318"/>
    <property type="project" value="GO_Central"/>
</dbReference>
<keyword evidence="4" id="KW-1185">Reference proteome</keyword>
<dbReference type="Bgee" id="ENSOANG00000000766">
    <property type="expression patterns" value="Expressed in testis and 7 other cell types or tissues"/>
</dbReference>
<dbReference type="SMART" id="SM00185">
    <property type="entry name" value="ARM"/>
    <property type="match status" value="7"/>
</dbReference>
<organism evidence="3 4">
    <name type="scientific">Ornithorhynchus anatinus</name>
    <name type="common">Duckbill platypus</name>
    <dbReference type="NCBI Taxonomy" id="9258"/>
    <lineage>
        <taxon>Eukaryota</taxon>
        <taxon>Metazoa</taxon>
        <taxon>Chordata</taxon>
        <taxon>Craniata</taxon>
        <taxon>Vertebrata</taxon>
        <taxon>Euteleostomi</taxon>
        <taxon>Mammalia</taxon>
        <taxon>Monotremata</taxon>
        <taxon>Ornithorhynchidae</taxon>
        <taxon>Ornithorhynchus</taxon>
    </lineage>
</organism>
<gene>
    <name evidence="3" type="primary">ARMC2</name>
</gene>
<evidence type="ECO:0000313" key="4">
    <source>
        <dbReference type="Proteomes" id="UP000002279"/>
    </source>
</evidence>
<dbReference type="eggNOG" id="KOG1048">
    <property type="taxonomic scope" value="Eukaryota"/>
</dbReference>
<name>F6XNS6_ORNAN</name>
<feature type="region of interest" description="Disordered" evidence="1">
    <location>
        <begin position="326"/>
        <end position="350"/>
    </location>
</feature>
<dbReference type="Gene3D" id="1.25.10.10">
    <property type="entry name" value="Leucine-rich Repeat Variant"/>
    <property type="match status" value="2"/>
</dbReference>
<dbReference type="PROSITE" id="PS51257">
    <property type="entry name" value="PROKAR_LIPOPROTEIN"/>
    <property type="match status" value="1"/>
</dbReference>
<accession>F6XNS6</accession>
<dbReference type="GO" id="GO:0000902">
    <property type="term" value="P:cell morphogenesis"/>
    <property type="evidence" value="ECO:0007669"/>
    <property type="project" value="Ensembl"/>
</dbReference>
<keyword evidence="2" id="KW-0732">Signal</keyword>
<dbReference type="FunCoup" id="F6XNS6">
    <property type="interactions" value="167"/>
</dbReference>
<sequence>MRGGAGWRLGRLLLLPSGHPGGGALPCLVLSCPALPCPALPCPALPCPARLRQEKHRDEHCGPPTPVVPTSATDATVCTVLPGRCSFLLRKMQTPNDKKPEKLEPFYRPSVSRWKTSAEIINEARSSLRSIRTQRPFTPREEQRKLFGPATSRTLESRPLSSFSLHAFSFESPDCKPISGTRLSPLEHKPKVFGSSTKKEDACTSLPKPPVDPVKIRRVSSARASLFKAASRGNILPDRRFQLEESKRRLNSEEPGIRGDSSMKNSEICIRELNDPAHYKGHSLQLTDDVDRNEAQKQDGVSGKVASFSSHLRSEGNQMKNHIGASACRRNTSRSKSETKPGLDLRENETEEEEMYWNSRILPILHQLEMEGNIENICTACTSLHQALEEGNMLGRRFKRRTVLLKTLYKLVDIGSDLLDLKLAKTILALKVSGKNLLNVCKLIFKISQSEKNDSLIQNESILESLLEVLRVEDLQTNIEAFLYCMGAIKFVSGNPGSLSEMVSKGAVEILLQLIKKINGIPPKTGICLLNADHLLVQITATIRNLVDLPLVRYKFLSNNALPELCLVMEQHTGDKDICTNIARIFSKLSSYRDCCAALAACSTCYASLLALLDRYPRKQDLVVRIVFVLGNLTATTNQAREQFAKERGCIQTLLSLFRTYCELDLSSKKWNGEGEGPHRTPKQPTEVEDILIKVLRILANVSIHPNVGAALATDQRIVASLVTILEYKSIDDCEELVINATAAINNLSFYRVSNSVIWDKKLLIAELLLKLLMSGNMDGILEAVRVFGNLSHYREICDFLVQKNVYKFVIALLDARHQDVCFFACGVLLNLTVEKDKRVILKEGGGIQKLVDCLRDFGPTDWQLACLVCKTLWNYSENITSAASCFGEEVTTTLLALLSSLLDEDLALEQSLDGALRDHHRLYWEREFKPVAQQLLSRLQGRHLPFPESISSF</sequence>
<feature type="chain" id="PRO_5027618714" evidence="2">
    <location>
        <begin position="25"/>
        <end position="954"/>
    </location>
</feature>
<feature type="region of interest" description="Disordered" evidence="1">
    <location>
        <begin position="181"/>
        <end position="209"/>
    </location>
</feature>